<feature type="region of interest" description="Disordered" evidence="6">
    <location>
        <begin position="111"/>
        <end position="135"/>
    </location>
</feature>
<keyword evidence="5 9" id="KW-0418">Kinase</keyword>
<protein>
    <recommendedName>
        <fullName evidence="2">histidine kinase</fullName>
        <ecNumber evidence="2">2.7.13.3</ecNumber>
    </recommendedName>
</protein>
<dbReference type="GO" id="GO:0000160">
    <property type="term" value="P:phosphorelay signal transduction system"/>
    <property type="evidence" value="ECO:0007669"/>
    <property type="project" value="TreeGrafter"/>
</dbReference>
<feature type="compositionally biased region" description="Basic and acidic residues" evidence="6">
    <location>
        <begin position="464"/>
        <end position="489"/>
    </location>
</feature>
<dbReference type="InterPro" id="IPR036890">
    <property type="entry name" value="HATPase_C_sf"/>
</dbReference>
<dbReference type="GO" id="GO:0004673">
    <property type="term" value="F:protein histidine kinase activity"/>
    <property type="evidence" value="ECO:0007669"/>
    <property type="project" value="UniProtKB-EC"/>
</dbReference>
<sequence length="514" mass="55150">MPEPRSQRALTGSGRTAAAAPPRPHPERGRLLRLAVLPAALVAAIAVAAVLAVQRLSQPVPLLIAAALGAAAVLAGAVAVATGEARLQAARHAALGRRLARHRAELATLATRPARRRDSGAAAGGTAPAPEPFPDSLAALGHEIDTHLRAAEDAVARARALPPGGAPGSDEKIAVFVNLARRMQTFVHRQLEHLDELEHEVEDPDLLKGLFHIDHLATRIRRHAENLAVLGGAVSRRQWTRPVALTEVLRSCIAEVEQYTRVKLVPPIEGTVRGHAVADVIHLLAELVENATLYSAPQTRVLLRVQRVTAGLAIEVEDRGLGMTDAEQSRMNAVLAGAEPMDVAELLEDGRVGLFVVSTLARRHNIVVQLQSNIYGGVQAVLVLPEDLLGDESEGQFVPGPPRHRHIPAEPVVPATVTTRAAPPMCSAPPVRPQLPRRRRQQHLVPQLRDITPPAPGLAASLAVERDPDHDRKADRTRDHEPTLRHEPDSEPDPGLMAAFRRGTSLADDTDDTD</sequence>
<evidence type="ECO:0000256" key="4">
    <source>
        <dbReference type="ARBA" id="ARBA00022679"/>
    </source>
</evidence>
<keyword evidence="7" id="KW-1133">Transmembrane helix</keyword>
<evidence type="ECO:0000256" key="5">
    <source>
        <dbReference type="ARBA" id="ARBA00022777"/>
    </source>
</evidence>
<feature type="transmembrane region" description="Helical" evidence="7">
    <location>
        <begin position="31"/>
        <end position="54"/>
    </location>
</feature>
<keyword evidence="3" id="KW-0597">Phosphoprotein</keyword>
<dbReference type="STRING" id="1176198.SAMN05444716_109120"/>
<dbReference type="InterPro" id="IPR003594">
    <property type="entry name" value="HATPase_dom"/>
</dbReference>
<accession>A0A1I6VR08</accession>
<feature type="region of interest" description="Disordered" evidence="6">
    <location>
        <begin position="421"/>
        <end position="514"/>
    </location>
</feature>
<name>A0A1I6VR08_9ACTN</name>
<dbReference type="PANTHER" id="PTHR45436">
    <property type="entry name" value="SENSOR HISTIDINE KINASE YKOH"/>
    <property type="match status" value="1"/>
</dbReference>
<keyword evidence="7" id="KW-0472">Membrane</keyword>
<keyword evidence="4" id="KW-0808">Transferase</keyword>
<evidence type="ECO:0000313" key="9">
    <source>
        <dbReference type="EMBL" id="SFT16021.1"/>
    </source>
</evidence>
<dbReference type="EC" id="2.7.13.3" evidence="2"/>
<evidence type="ECO:0000256" key="6">
    <source>
        <dbReference type="SAM" id="MobiDB-lite"/>
    </source>
</evidence>
<dbReference type="Proteomes" id="UP000198873">
    <property type="component" value="Unassembled WGS sequence"/>
</dbReference>
<keyword evidence="10" id="KW-1185">Reference proteome</keyword>
<dbReference type="Gene3D" id="3.30.565.10">
    <property type="entry name" value="Histidine kinase-like ATPase, C-terminal domain"/>
    <property type="match status" value="1"/>
</dbReference>
<comment type="catalytic activity">
    <reaction evidence="1">
        <text>ATP + protein L-histidine = ADP + protein N-phospho-L-histidine.</text>
        <dbReference type="EC" id="2.7.13.3"/>
    </reaction>
</comment>
<evidence type="ECO:0000313" key="10">
    <source>
        <dbReference type="Proteomes" id="UP000198873"/>
    </source>
</evidence>
<organism evidence="9 10">
    <name type="scientific">Streptomyces harbinensis</name>
    <dbReference type="NCBI Taxonomy" id="1176198"/>
    <lineage>
        <taxon>Bacteria</taxon>
        <taxon>Bacillati</taxon>
        <taxon>Actinomycetota</taxon>
        <taxon>Actinomycetes</taxon>
        <taxon>Kitasatosporales</taxon>
        <taxon>Streptomycetaceae</taxon>
        <taxon>Streptomyces</taxon>
    </lineage>
</organism>
<dbReference type="AlphaFoldDB" id="A0A1I6VR08"/>
<keyword evidence="7" id="KW-0812">Transmembrane</keyword>
<proteinExistence type="predicted"/>
<evidence type="ECO:0000256" key="1">
    <source>
        <dbReference type="ARBA" id="ARBA00000085"/>
    </source>
</evidence>
<gene>
    <name evidence="9" type="ORF">SAMN05444716_109120</name>
</gene>
<evidence type="ECO:0000256" key="3">
    <source>
        <dbReference type="ARBA" id="ARBA00022553"/>
    </source>
</evidence>
<reference evidence="10" key="1">
    <citation type="submission" date="2016-10" db="EMBL/GenBank/DDBJ databases">
        <authorList>
            <person name="Varghese N."/>
            <person name="Submissions S."/>
        </authorList>
    </citation>
    <scope>NUCLEOTIDE SEQUENCE [LARGE SCALE GENOMIC DNA]</scope>
    <source>
        <strain evidence="10">CGMCC 4.7047</strain>
    </source>
</reference>
<evidence type="ECO:0000256" key="7">
    <source>
        <dbReference type="SAM" id="Phobius"/>
    </source>
</evidence>
<dbReference type="EMBL" id="FPAB01000009">
    <property type="protein sequence ID" value="SFT16021.1"/>
    <property type="molecule type" value="Genomic_DNA"/>
</dbReference>
<dbReference type="Pfam" id="PF02518">
    <property type="entry name" value="HATPase_c"/>
    <property type="match status" value="1"/>
</dbReference>
<dbReference type="GO" id="GO:0005886">
    <property type="term" value="C:plasma membrane"/>
    <property type="evidence" value="ECO:0007669"/>
    <property type="project" value="TreeGrafter"/>
</dbReference>
<feature type="transmembrane region" description="Helical" evidence="7">
    <location>
        <begin position="60"/>
        <end position="81"/>
    </location>
</feature>
<evidence type="ECO:0000256" key="2">
    <source>
        <dbReference type="ARBA" id="ARBA00012438"/>
    </source>
</evidence>
<dbReference type="PANTHER" id="PTHR45436:SF5">
    <property type="entry name" value="SENSOR HISTIDINE KINASE TRCS"/>
    <property type="match status" value="1"/>
</dbReference>
<feature type="region of interest" description="Disordered" evidence="6">
    <location>
        <begin position="1"/>
        <end position="27"/>
    </location>
</feature>
<feature type="domain" description="Histidine kinase/HSP90-like ATPase" evidence="8">
    <location>
        <begin position="279"/>
        <end position="386"/>
    </location>
</feature>
<evidence type="ECO:0000259" key="8">
    <source>
        <dbReference type="Pfam" id="PF02518"/>
    </source>
</evidence>
<dbReference type="SUPFAM" id="SSF55874">
    <property type="entry name" value="ATPase domain of HSP90 chaperone/DNA topoisomerase II/histidine kinase"/>
    <property type="match status" value="1"/>
</dbReference>
<dbReference type="RefSeq" id="WP_093844193.1">
    <property type="nucleotide sequence ID" value="NZ_FPAB01000009.1"/>
</dbReference>
<dbReference type="InterPro" id="IPR050428">
    <property type="entry name" value="TCS_sensor_his_kinase"/>
</dbReference>